<evidence type="ECO:0000256" key="4">
    <source>
        <dbReference type="PROSITE-ProRule" id="PRU01360"/>
    </source>
</evidence>
<dbReference type="SUPFAM" id="SSF49464">
    <property type="entry name" value="Carboxypeptidase regulatory domain-like"/>
    <property type="match status" value="1"/>
</dbReference>
<accession>A0A386HLQ1</accession>
<gene>
    <name evidence="6" type="ORF">D6B99_01760</name>
</gene>
<dbReference type="InterPro" id="IPR012910">
    <property type="entry name" value="Plug_dom"/>
</dbReference>
<dbReference type="InterPro" id="IPR008969">
    <property type="entry name" value="CarboxyPept-like_regulatory"/>
</dbReference>
<dbReference type="Gene3D" id="2.60.40.1120">
    <property type="entry name" value="Carboxypeptidase-like, regulatory domain"/>
    <property type="match status" value="1"/>
</dbReference>
<evidence type="ECO:0000256" key="1">
    <source>
        <dbReference type="ARBA" id="ARBA00022448"/>
    </source>
</evidence>
<keyword evidence="1 4" id="KW-0813">Transport</keyword>
<dbReference type="InterPro" id="IPR011662">
    <property type="entry name" value="Secretin/TonB_short_N"/>
</dbReference>
<name>A0A386HLQ1_9BACT</name>
<dbReference type="NCBIfam" id="TIGR04057">
    <property type="entry name" value="SusC_RagA_signa"/>
    <property type="match status" value="1"/>
</dbReference>
<dbReference type="GO" id="GO:0009279">
    <property type="term" value="C:cell outer membrane"/>
    <property type="evidence" value="ECO:0007669"/>
    <property type="project" value="UniProtKB-SubCell"/>
</dbReference>
<dbReference type="RefSeq" id="WP_119984490.1">
    <property type="nucleotide sequence ID" value="NZ_CP032489.1"/>
</dbReference>
<comment type="similarity">
    <text evidence="4">Belongs to the TonB-dependent receptor family.</text>
</comment>
<dbReference type="Proteomes" id="UP000266118">
    <property type="component" value="Chromosome"/>
</dbReference>
<organism evidence="6 7">
    <name type="scientific">Arachidicoccus soli</name>
    <dbReference type="NCBI Taxonomy" id="2341117"/>
    <lineage>
        <taxon>Bacteria</taxon>
        <taxon>Pseudomonadati</taxon>
        <taxon>Bacteroidota</taxon>
        <taxon>Chitinophagia</taxon>
        <taxon>Chitinophagales</taxon>
        <taxon>Chitinophagaceae</taxon>
        <taxon>Arachidicoccus</taxon>
    </lineage>
</organism>
<dbReference type="InterPro" id="IPR023997">
    <property type="entry name" value="TonB-dep_OMP_SusC/RagA_CS"/>
</dbReference>
<keyword evidence="2 4" id="KW-0472">Membrane</keyword>
<protein>
    <submittedName>
        <fullName evidence="6">SusC/RagA family TonB-linked outer membrane protein</fullName>
    </submittedName>
</protein>
<evidence type="ECO:0000259" key="5">
    <source>
        <dbReference type="SMART" id="SM00965"/>
    </source>
</evidence>
<comment type="subcellular location">
    <subcellularLocation>
        <location evidence="4">Cell outer membrane</location>
        <topology evidence="4">Multi-pass membrane protein</topology>
    </subcellularLocation>
</comment>
<evidence type="ECO:0000313" key="6">
    <source>
        <dbReference type="EMBL" id="AYD46450.1"/>
    </source>
</evidence>
<dbReference type="Pfam" id="PF07660">
    <property type="entry name" value="STN"/>
    <property type="match status" value="1"/>
</dbReference>
<evidence type="ECO:0000256" key="2">
    <source>
        <dbReference type="ARBA" id="ARBA00023136"/>
    </source>
</evidence>
<dbReference type="NCBIfam" id="TIGR04056">
    <property type="entry name" value="OMP_RagA_SusC"/>
    <property type="match status" value="1"/>
</dbReference>
<evidence type="ECO:0000256" key="3">
    <source>
        <dbReference type="ARBA" id="ARBA00023237"/>
    </source>
</evidence>
<dbReference type="InterPro" id="IPR037066">
    <property type="entry name" value="Plug_dom_sf"/>
</dbReference>
<evidence type="ECO:0000313" key="7">
    <source>
        <dbReference type="Proteomes" id="UP000266118"/>
    </source>
</evidence>
<dbReference type="KEGG" id="ark:D6B99_01760"/>
<dbReference type="Gene3D" id="2.170.130.10">
    <property type="entry name" value="TonB-dependent receptor, plug domain"/>
    <property type="match status" value="1"/>
</dbReference>
<proteinExistence type="inferred from homology"/>
<keyword evidence="3 4" id="KW-0998">Cell outer membrane</keyword>
<dbReference type="FunFam" id="2.170.130.10:FF:000003">
    <property type="entry name" value="SusC/RagA family TonB-linked outer membrane protein"/>
    <property type="match status" value="1"/>
</dbReference>
<sequence length="1204" mass="133585">MHSKANYVLSARDFIKTLQITKTIAALLFIIAILQCGKTNAQSITLSEHNQPVQTVFKEVWKQSGLQFVYTNKILEGAKPITINVKNASLSEVLRICFKDQPFIYTQTDKAIILQRKEVQAVKISSEKGNSEGEVHGFITDSTGKPLEGASIVVKGSKYGTLTNSRGEYILENVPEMATLVFSYIGMVDQEVKVDGRASISVVLKSQASTMDDIVVIGYGKQKREFLTASISTVTGAELVKSPVANLSTALKGQLAGLVALQSSGKPGSDGSTLTVRGIGTYTGNNAPLILVDGIARDTYDDIDPNEVATISVLRDASATAVYGVRGANGVILITTKRGSIGAPKISLTGQTAISSFTNVPSFANSYDYATLINEKAKENYWVNHANDPDITTWDQFLQKRDANWTNDGSLTYSADDLKYFQNAHTPKLANGKPNPLYDPYFHPDVDWKQKLFKKYAPMVQGNANISGGSKFMKYFVSLGYLNQGGLFKTDYMAYPNQMQFSKNRYNLRGNFDFDVTSDLKIAVNIGTEFVTITGMDNDDYIWEKKILWSSPMSSPGMINGRYVENITQGGNDQYNPMYAMESEDSWNVTNNSILNSSINAVYKLDRITRGLSIKGLASYDSYFSSRSYGKYVPILWQIRPNPSGDKLDPIYSQFNDAQPPTINSDFNLAKWRKLYGELSLNYDRSFGAHTFSGLILASREKKFDPTLEYDLPHAYEGLTSRVNYNYAGKYILEYDMGYNGSENFPDGKRFGYFPSYSAAWLLSNESFFHKNDLINFVKLKGSYGEVGNDNITPAGSSTPARYLYLPDTWKQDGGYNFGDLNNRHYINGVDENVIGNPNVTWEVSKEMNLALEMHFFKDKLSVTYEYFRNHRSNILSYRGTVPSIVAANLPPYNLGSVESWGSNIEFTYNDHVGDFNFYIRGNGAIAKNKILYQDEAILPGFEYQAATGRPVGQQLLLKSEGLYTSWSQLYNIDNNGNPILSQPVLALKNGKPYTNGNGQPVYQKDLGYGGSVLQPGNIRFEDVNGDGVIDDKDKIRTGQTANPEYNFGVTLGFNYKGFDVSALFAGIAGVARGGMSEAHINKQQAIFAVDLNRFSLDRYNAGDKIDFPIADYNQNAAGAGAYNAGSTFFNINTSYVRLQNLAIGYTFRGLIMKKIGIQSTRLYVTGDNLYTWSANKIWGDPENLGNIGYPLTKTYNVGINVNF</sequence>
<reference evidence="6 7" key="1">
    <citation type="submission" date="2018-09" db="EMBL/GenBank/DDBJ databases">
        <title>Arachidicoccus sp. nov., a bacterium isolated from soil.</title>
        <authorList>
            <person name="Weon H.-Y."/>
            <person name="Kwon S.-W."/>
            <person name="Lee S.A."/>
        </authorList>
    </citation>
    <scope>NUCLEOTIDE SEQUENCE [LARGE SCALE GENOMIC DNA]</scope>
    <source>
        <strain evidence="6 7">KIS59-12</strain>
    </source>
</reference>
<dbReference type="InterPro" id="IPR039426">
    <property type="entry name" value="TonB-dep_rcpt-like"/>
</dbReference>
<dbReference type="SMART" id="SM00965">
    <property type="entry name" value="STN"/>
    <property type="match status" value="1"/>
</dbReference>
<dbReference type="OrthoDB" id="9768177at2"/>
<dbReference type="InterPro" id="IPR023996">
    <property type="entry name" value="TonB-dep_OMP_SusC/RagA"/>
</dbReference>
<dbReference type="SUPFAM" id="SSF56935">
    <property type="entry name" value="Porins"/>
    <property type="match status" value="1"/>
</dbReference>
<dbReference type="PROSITE" id="PS52016">
    <property type="entry name" value="TONB_DEPENDENT_REC_3"/>
    <property type="match status" value="1"/>
</dbReference>
<keyword evidence="4" id="KW-0812">Transmembrane</keyword>
<keyword evidence="4" id="KW-1134">Transmembrane beta strand</keyword>
<keyword evidence="7" id="KW-1185">Reference proteome</keyword>
<dbReference type="EMBL" id="CP032489">
    <property type="protein sequence ID" value="AYD46450.1"/>
    <property type="molecule type" value="Genomic_DNA"/>
</dbReference>
<dbReference type="Pfam" id="PF07715">
    <property type="entry name" value="Plug"/>
    <property type="match status" value="1"/>
</dbReference>
<feature type="domain" description="Secretin/TonB short N-terminal" evidence="5">
    <location>
        <begin position="66"/>
        <end position="117"/>
    </location>
</feature>
<dbReference type="Pfam" id="PF13715">
    <property type="entry name" value="CarbopepD_reg_2"/>
    <property type="match status" value="1"/>
</dbReference>
<dbReference type="AlphaFoldDB" id="A0A386HLQ1"/>